<dbReference type="InterPro" id="IPR001509">
    <property type="entry name" value="Epimerase_deHydtase"/>
</dbReference>
<dbReference type="RefSeq" id="WP_046591259.1">
    <property type="nucleotide sequence ID" value="NZ_LAVA02000083.1"/>
</dbReference>
<sequence>MPRALILGGTGVIGRATATRLLAAGWRVDVTGRDPARLPAELAAAGARFTAVDRADEGGLQAVLGAGADLVLDCLCFTAADARGLLALARNAGSTVLVSSKAVYVDDDGNHANSAAPPRFDGPVDESRPTLPPGDADHRTREGYGPGKVAAEQVALDSGLPVTVVRPSQVHGVGASPPRTWAVVARVLDRRPAALLARRGAGVVHQTAAANLAALVETVAARPGTRVLNCADPDAPSALEIHRIVARHFGHTWQEVPLDDTAPAGLGRTPWDAPYPVVLDTSAALALGHRPVGGYAATAAAELDWLAHAARTGDPERILPGPDEPYVRRFLDYAREDAFLAAVSS</sequence>
<feature type="domain" description="NAD-dependent epimerase/dehydratase" evidence="2">
    <location>
        <begin position="4"/>
        <end position="195"/>
    </location>
</feature>
<organism evidence="3 4">
    <name type="scientific">Streptomyces mangrovisoli</name>
    <dbReference type="NCBI Taxonomy" id="1428628"/>
    <lineage>
        <taxon>Bacteria</taxon>
        <taxon>Bacillati</taxon>
        <taxon>Actinomycetota</taxon>
        <taxon>Actinomycetes</taxon>
        <taxon>Kitasatosporales</taxon>
        <taxon>Streptomycetaceae</taxon>
        <taxon>Streptomyces</taxon>
    </lineage>
</organism>
<protein>
    <submittedName>
        <fullName evidence="3">Reductase</fullName>
    </submittedName>
</protein>
<reference evidence="3" key="1">
    <citation type="submission" date="2016-10" db="EMBL/GenBank/DDBJ databases">
        <title>Genome sequence of Streptomyces mangrovisoli MUSC 149.</title>
        <authorList>
            <person name="Lee L.-H."/>
            <person name="Ser H.-L."/>
        </authorList>
    </citation>
    <scope>NUCLEOTIDE SEQUENCE [LARGE SCALE GENOMIC DNA]</scope>
    <source>
        <strain evidence="3">MUSC 149</strain>
    </source>
</reference>
<evidence type="ECO:0000256" key="1">
    <source>
        <dbReference type="SAM" id="MobiDB-lite"/>
    </source>
</evidence>
<dbReference type="EMBL" id="LAVA02000083">
    <property type="protein sequence ID" value="OIJ64306.1"/>
    <property type="molecule type" value="Genomic_DNA"/>
</dbReference>
<dbReference type="SUPFAM" id="SSF51735">
    <property type="entry name" value="NAD(P)-binding Rossmann-fold domains"/>
    <property type="match status" value="1"/>
</dbReference>
<dbReference type="OrthoDB" id="4820988at2"/>
<dbReference type="Proteomes" id="UP000034196">
    <property type="component" value="Unassembled WGS sequence"/>
</dbReference>
<dbReference type="Gene3D" id="3.40.50.720">
    <property type="entry name" value="NAD(P)-binding Rossmann-like Domain"/>
    <property type="match status" value="1"/>
</dbReference>
<dbReference type="InterPro" id="IPR036291">
    <property type="entry name" value="NAD(P)-bd_dom_sf"/>
</dbReference>
<dbReference type="PANTHER" id="PTHR48079">
    <property type="entry name" value="PROTEIN YEEZ"/>
    <property type="match status" value="1"/>
</dbReference>
<evidence type="ECO:0000313" key="4">
    <source>
        <dbReference type="Proteomes" id="UP000034196"/>
    </source>
</evidence>
<dbReference type="AlphaFoldDB" id="A0A1J4NQ93"/>
<evidence type="ECO:0000259" key="2">
    <source>
        <dbReference type="Pfam" id="PF01370"/>
    </source>
</evidence>
<dbReference type="GO" id="GO:0004029">
    <property type="term" value="F:aldehyde dehydrogenase (NAD+) activity"/>
    <property type="evidence" value="ECO:0007669"/>
    <property type="project" value="TreeGrafter"/>
</dbReference>
<gene>
    <name evidence="3" type="ORF">WN71_029580</name>
</gene>
<dbReference type="PANTHER" id="PTHR48079:SF6">
    <property type="entry name" value="NAD(P)-BINDING DOMAIN-CONTAINING PROTEIN-RELATED"/>
    <property type="match status" value="1"/>
</dbReference>
<keyword evidence="4" id="KW-1185">Reference proteome</keyword>
<dbReference type="Pfam" id="PF01370">
    <property type="entry name" value="Epimerase"/>
    <property type="match status" value="1"/>
</dbReference>
<name>A0A1J4NQ93_9ACTN</name>
<dbReference type="InterPro" id="IPR051783">
    <property type="entry name" value="NAD(P)-dependent_oxidoreduct"/>
</dbReference>
<accession>A0A1J4NQ93</accession>
<dbReference type="STRING" id="1428628.WN71_029580"/>
<proteinExistence type="predicted"/>
<dbReference type="GO" id="GO:0005737">
    <property type="term" value="C:cytoplasm"/>
    <property type="evidence" value="ECO:0007669"/>
    <property type="project" value="TreeGrafter"/>
</dbReference>
<evidence type="ECO:0000313" key="3">
    <source>
        <dbReference type="EMBL" id="OIJ64306.1"/>
    </source>
</evidence>
<feature type="region of interest" description="Disordered" evidence="1">
    <location>
        <begin position="109"/>
        <end position="141"/>
    </location>
</feature>
<comment type="caution">
    <text evidence="3">The sequence shown here is derived from an EMBL/GenBank/DDBJ whole genome shotgun (WGS) entry which is preliminary data.</text>
</comment>